<feature type="transmembrane region" description="Helical" evidence="1">
    <location>
        <begin position="7"/>
        <end position="30"/>
    </location>
</feature>
<keyword evidence="3" id="KW-1185">Reference proteome</keyword>
<dbReference type="SUPFAM" id="SSF141571">
    <property type="entry name" value="Pentapeptide repeat-like"/>
    <property type="match status" value="1"/>
</dbReference>
<evidence type="ECO:0000313" key="2">
    <source>
        <dbReference type="EMBL" id="GBG18065.1"/>
    </source>
</evidence>
<evidence type="ECO:0000313" key="3">
    <source>
        <dbReference type="Proteomes" id="UP000245124"/>
    </source>
</evidence>
<protein>
    <submittedName>
        <fullName evidence="2">Pentapeptide repeat protein</fullName>
    </submittedName>
</protein>
<dbReference type="EMBL" id="BDUD01000001">
    <property type="protein sequence ID" value="GBG18065.1"/>
    <property type="molecule type" value="Genomic_DNA"/>
</dbReference>
<gene>
    <name evidence="2" type="ORF">NIES4072_17290</name>
</gene>
<dbReference type="OrthoDB" id="505786at2"/>
<dbReference type="Pfam" id="PF00805">
    <property type="entry name" value="Pentapeptide"/>
    <property type="match status" value="2"/>
</dbReference>
<keyword evidence="1" id="KW-1133">Transmembrane helix</keyword>
<organism evidence="2 3">
    <name type="scientific">Nostoc commune NIES-4072</name>
    <dbReference type="NCBI Taxonomy" id="2005467"/>
    <lineage>
        <taxon>Bacteria</taxon>
        <taxon>Bacillati</taxon>
        <taxon>Cyanobacteriota</taxon>
        <taxon>Cyanophyceae</taxon>
        <taxon>Nostocales</taxon>
        <taxon>Nostocaceae</taxon>
        <taxon>Nostoc</taxon>
    </lineage>
</organism>
<sequence length="284" mass="31170">MLFNRWRLLIAGAIFGSVITAGIFIVPPIVASKSWPWRWADWTGIGEDTIKKTSTEKKGGKNSSIEKVISTDETRSGKTLWDFLELLAVPFLLLYLGNQLQQKDKEVADINLREEALLNYLDRVSDLLINNKVNSLQPNDTLLELINDIIRTRTLTILRSFGKDGERKGSVIRFLIDAEFISNWHSIVLDLSSASLKGAKLSGTKLSRVKLIKADLSDADLSDADLSHADIRNANLINADLINADLTGADLTGADLTGADLTGADLTGADLRDAILNDVKGLRN</sequence>
<dbReference type="InterPro" id="IPR051082">
    <property type="entry name" value="Pentapeptide-BTB/POZ_domain"/>
</dbReference>
<comment type="caution">
    <text evidence="2">The sequence shown here is derived from an EMBL/GenBank/DDBJ whole genome shotgun (WGS) entry which is preliminary data.</text>
</comment>
<dbReference type="Proteomes" id="UP000245124">
    <property type="component" value="Unassembled WGS sequence"/>
</dbReference>
<dbReference type="PANTHER" id="PTHR14136">
    <property type="entry name" value="BTB_POZ DOMAIN-CONTAINING PROTEIN KCTD9"/>
    <property type="match status" value="1"/>
</dbReference>
<keyword evidence="1" id="KW-0812">Transmembrane</keyword>
<reference evidence="2 3" key="1">
    <citation type="submission" date="2017-06" db="EMBL/GenBank/DDBJ databases">
        <title>Genome sequencing of cyanobaciteial culture collection at National Institute for Environmental Studies (NIES).</title>
        <authorList>
            <person name="Hirose Y."/>
            <person name="Shimura Y."/>
            <person name="Fujisawa T."/>
            <person name="Nakamura Y."/>
            <person name="Kawachi M."/>
        </authorList>
    </citation>
    <scope>NUCLEOTIDE SEQUENCE [LARGE SCALE GENOMIC DNA]</scope>
    <source>
        <strain evidence="2 3">NIES-4072</strain>
    </source>
</reference>
<proteinExistence type="predicted"/>
<dbReference type="PANTHER" id="PTHR14136:SF17">
    <property type="entry name" value="BTB_POZ DOMAIN-CONTAINING PROTEIN KCTD9"/>
    <property type="match status" value="1"/>
</dbReference>
<dbReference type="InterPro" id="IPR001646">
    <property type="entry name" value="5peptide_repeat"/>
</dbReference>
<name>A0A2R5FIJ5_NOSCO</name>
<accession>A0A2R5FIJ5</accession>
<keyword evidence="1" id="KW-0472">Membrane</keyword>
<dbReference type="AlphaFoldDB" id="A0A2R5FIJ5"/>
<dbReference type="Gene3D" id="2.160.20.80">
    <property type="entry name" value="E3 ubiquitin-protein ligase SopA"/>
    <property type="match status" value="1"/>
</dbReference>
<evidence type="ECO:0000256" key="1">
    <source>
        <dbReference type="SAM" id="Phobius"/>
    </source>
</evidence>
<dbReference type="RefSeq" id="WP_109008155.1">
    <property type="nucleotide sequence ID" value="NZ_BDUD01000001.1"/>
</dbReference>